<dbReference type="Proteomes" id="UP000401081">
    <property type="component" value="Unassembled WGS sequence"/>
</dbReference>
<dbReference type="RefSeq" id="WP_061279288.1">
    <property type="nucleotide sequence ID" value="NZ_CP134165.1"/>
</dbReference>
<reference evidence="1 2" key="1">
    <citation type="submission" date="2019-03" db="EMBL/GenBank/DDBJ databases">
        <authorList>
            <consortium name="Pathogen Informatics"/>
        </authorList>
    </citation>
    <scope>NUCLEOTIDE SEQUENCE [LARGE SCALE GENOMIC DNA]</scope>
    <source>
        <strain evidence="1 2">NCTC12993</strain>
    </source>
</reference>
<sequence>MSLCIEPAVAKTGHSVGNRVRVITLSMMIAMAAVAVAFAGPGVGGGLLLMMLCAFAVGVALLRWPLHAMRGRLSTMRYGLWLSAFGGLLMLLALLSGQGDVHLWPGILLSGLGSGMTRGSLVKTLTTREWALVAVASALTLATISLITLFSASGIERFCFALALPIDLALLGVLIVGIAENEER</sequence>
<gene>
    <name evidence="1" type="ORF">NCTC12993_05379</name>
</gene>
<evidence type="ECO:0000313" key="2">
    <source>
        <dbReference type="Proteomes" id="UP000401081"/>
    </source>
</evidence>
<proteinExistence type="predicted"/>
<keyword evidence="2" id="KW-1185">Reference proteome</keyword>
<dbReference type="AlphaFoldDB" id="A0A2X3DXN8"/>
<protein>
    <submittedName>
        <fullName evidence="1">Uncharacterized protein</fullName>
    </submittedName>
</protein>
<organism evidence="1 2">
    <name type="scientific">Kluyvera cryocrescens</name>
    <name type="common">Kluyvera citrophila</name>
    <dbReference type="NCBI Taxonomy" id="580"/>
    <lineage>
        <taxon>Bacteria</taxon>
        <taxon>Pseudomonadati</taxon>
        <taxon>Pseudomonadota</taxon>
        <taxon>Gammaproteobacteria</taxon>
        <taxon>Enterobacterales</taxon>
        <taxon>Enterobacteriaceae</taxon>
        <taxon>Kluyvera</taxon>
    </lineage>
</organism>
<accession>A0A2X3DXN8</accession>
<name>A0A2X3DXN8_KLUCR</name>
<evidence type="ECO:0000313" key="1">
    <source>
        <dbReference type="EMBL" id="VFS76238.1"/>
    </source>
</evidence>
<dbReference type="EMBL" id="CAADJD010000023">
    <property type="protein sequence ID" value="VFS76238.1"/>
    <property type="molecule type" value="Genomic_DNA"/>
</dbReference>